<dbReference type="InterPro" id="IPR000330">
    <property type="entry name" value="SNF2_N"/>
</dbReference>
<dbReference type="GO" id="GO:0005524">
    <property type="term" value="F:ATP binding"/>
    <property type="evidence" value="ECO:0007669"/>
    <property type="project" value="InterPro"/>
</dbReference>
<organism evidence="4 5">
    <name type="scientific">Actinomadura darangshiensis</name>
    <dbReference type="NCBI Taxonomy" id="705336"/>
    <lineage>
        <taxon>Bacteria</taxon>
        <taxon>Bacillati</taxon>
        <taxon>Actinomycetota</taxon>
        <taxon>Actinomycetes</taxon>
        <taxon>Streptosporangiales</taxon>
        <taxon>Thermomonosporaceae</taxon>
        <taxon>Actinomadura</taxon>
    </lineage>
</organism>
<dbReference type="RefSeq" id="WP_132198393.1">
    <property type="nucleotide sequence ID" value="NZ_SMKY01000067.1"/>
</dbReference>
<keyword evidence="5" id="KW-1185">Reference proteome</keyword>
<protein>
    <submittedName>
        <fullName evidence="4">ATP-dependent helicase</fullName>
    </submittedName>
</protein>
<dbReference type="Proteomes" id="UP000295578">
    <property type="component" value="Unassembled WGS sequence"/>
</dbReference>
<dbReference type="GO" id="GO:0016787">
    <property type="term" value="F:hydrolase activity"/>
    <property type="evidence" value="ECO:0007669"/>
    <property type="project" value="UniProtKB-KW"/>
</dbReference>
<dbReference type="InterPro" id="IPR049730">
    <property type="entry name" value="SNF2/RAD54-like_C"/>
</dbReference>
<dbReference type="OrthoDB" id="9760715at2"/>
<dbReference type="SMART" id="SM00490">
    <property type="entry name" value="HELICc"/>
    <property type="match status" value="1"/>
</dbReference>
<dbReference type="InterPro" id="IPR014001">
    <property type="entry name" value="Helicase_ATP-bd"/>
</dbReference>
<gene>
    <name evidence="4" type="ORF">E1293_17075</name>
</gene>
<evidence type="ECO:0000313" key="4">
    <source>
        <dbReference type="EMBL" id="TDD82269.1"/>
    </source>
</evidence>
<dbReference type="InterPro" id="IPR001650">
    <property type="entry name" value="Helicase_C-like"/>
</dbReference>
<keyword evidence="1" id="KW-0378">Hydrolase</keyword>
<dbReference type="Gene3D" id="1.10.150.20">
    <property type="entry name" value="5' to 3' exonuclease, C-terminal subdomain"/>
    <property type="match status" value="1"/>
</dbReference>
<dbReference type="PROSITE" id="PS51192">
    <property type="entry name" value="HELICASE_ATP_BIND_1"/>
    <property type="match status" value="1"/>
</dbReference>
<dbReference type="GO" id="GO:0004386">
    <property type="term" value="F:helicase activity"/>
    <property type="evidence" value="ECO:0007669"/>
    <property type="project" value="UniProtKB-KW"/>
</dbReference>
<evidence type="ECO:0000259" key="3">
    <source>
        <dbReference type="PROSITE" id="PS51194"/>
    </source>
</evidence>
<dbReference type="CDD" id="cd17919">
    <property type="entry name" value="DEXHc_Snf"/>
    <property type="match status" value="1"/>
</dbReference>
<feature type="domain" description="Helicase C-terminal" evidence="3">
    <location>
        <begin position="535"/>
        <end position="694"/>
    </location>
</feature>
<dbReference type="Pfam" id="PF00176">
    <property type="entry name" value="SNF2-rel_dom"/>
    <property type="match status" value="1"/>
</dbReference>
<dbReference type="PROSITE" id="PS51194">
    <property type="entry name" value="HELICASE_CTER"/>
    <property type="match status" value="1"/>
</dbReference>
<sequence length="711" mass="78124">MPDGAKDVLRDGYSLLGAARDLLGDHRRAIADVQEALAPLRREAAREQLGSIPLARLKDVTDGRLRLGPLEESGYTSVADVLEATPYRLQLLPGIGPQTAQQLHAAAASLAEAAERSAGVRIDVERRDEAMTPVVVALHRLVNAGPEVPRARLAAAEVDRRFGPLTHDARPAGAWWRRIFVRPSRRERAREAVGELAEALEEEERRGTRLLVSQASVDLLRPRVSADEAWIDFELRASDYQTLLAELAAMEPEREAAEGFLPGELAARVKAQPLDDEFRRVSLRGYQSFGARFALVQRRVILGDEMGLGKTIQAIAAIAHLKAEGGTHFLVACPASVLINWVREIEKRSTIAAHPLHGSGKGAALRKWAGDGGIAVTTLATLHSLDVPDDVELGMFVVDEAHYAKNHETRRAQAVAHWCRKTENVLFLTGTPMENRVEEFRSLVAHLRPEVAKQVRPHDAAVGARAFRSAVAPVYLRRNQKDVLVELPEVVHVDELEEFSRADKAAYREAVKAGNFMAMRRAAYAVPKRSAKLDRLKELVVEAAENELKVVVFSYFRDVLAAVHEALGPKARGPISGDVPPARRQEIVDEFTAEQGHAVLLAQIQAGGVGLNLQAASVVIICEPQVKPTMETQAVARAHRMGQVRTVQVHRLLTPGSVDERMLEILNVKAMLFDEYARRSDLAEQTPDAVDISEQALARQIVAAEQERLGT</sequence>
<dbReference type="CDD" id="cd18793">
    <property type="entry name" value="SF2_C_SNF"/>
    <property type="match status" value="1"/>
</dbReference>
<reference evidence="4 5" key="1">
    <citation type="submission" date="2019-03" db="EMBL/GenBank/DDBJ databases">
        <title>Draft genome sequences of novel Actinobacteria.</title>
        <authorList>
            <person name="Sahin N."/>
            <person name="Ay H."/>
            <person name="Saygin H."/>
        </authorList>
    </citation>
    <scope>NUCLEOTIDE SEQUENCE [LARGE SCALE GENOMIC DNA]</scope>
    <source>
        <strain evidence="4 5">DSM 45941</strain>
    </source>
</reference>
<dbReference type="SMART" id="SM00487">
    <property type="entry name" value="DEXDc"/>
    <property type="match status" value="1"/>
</dbReference>
<dbReference type="SUPFAM" id="SSF52540">
    <property type="entry name" value="P-loop containing nucleoside triphosphate hydrolases"/>
    <property type="match status" value="2"/>
</dbReference>
<dbReference type="Gene3D" id="3.40.50.10810">
    <property type="entry name" value="Tandem AAA-ATPase domain"/>
    <property type="match status" value="1"/>
</dbReference>
<proteinExistence type="predicted"/>
<feature type="domain" description="Helicase ATP-binding" evidence="2">
    <location>
        <begin position="291"/>
        <end position="450"/>
    </location>
</feature>
<keyword evidence="4" id="KW-0347">Helicase</keyword>
<evidence type="ECO:0000256" key="1">
    <source>
        <dbReference type="ARBA" id="ARBA00022801"/>
    </source>
</evidence>
<keyword evidence="4" id="KW-0067">ATP-binding</keyword>
<dbReference type="Pfam" id="PF00271">
    <property type="entry name" value="Helicase_C"/>
    <property type="match status" value="1"/>
</dbReference>
<name>A0A4R5BAW6_9ACTN</name>
<comment type="caution">
    <text evidence="4">The sequence shown here is derived from an EMBL/GenBank/DDBJ whole genome shotgun (WGS) entry which is preliminary data.</text>
</comment>
<dbReference type="EMBL" id="SMKY01000067">
    <property type="protein sequence ID" value="TDD82269.1"/>
    <property type="molecule type" value="Genomic_DNA"/>
</dbReference>
<dbReference type="InterPro" id="IPR038718">
    <property type="entry name" value="SNF2-like_sf"/>
</dbReference>
<dbReference type="PANTHER" id="PTHR10799">
    <property type="entry name" value="SNF2/RAD54 HELICASE FAMILY"/>
    <property type="match status" value="1"/>
</dbReference>
<accession>A0A4R5BAW6</accession>
<evidence type="ECO:0000313" key="5">
    <source>
        <dbReference type="Proteomes" id="UP000295578"/>
    </source>
</evidence>
<keyword evidence="4" id="KW-0547">Nucleotide-binding</keyword>
<dbReference type="Gene3D" id="3.40.50.300">
    <property type="entry name" value="P-loop containing nucleotide triphosphate hydrolases"/>
    <property type="match status" value="1"/>
</dbReference>
<dbReference type="AlphaFoldDB" id="A0A4R5BAW6"/>
<dbReference type="Pfam" id="PF14520">
    <property type="entry name" value="HHH_5"/>
    <property type="match status" value="1"/>
</dbReference>
<dbReference type="InterPro" id="IPR027417">
    <property type="entry name" value="P-loop_NTPase"/>
</dbReference>
<evidence type="ECO:0000259" key="2">
    <source>
        <dbReference type="PROSITE" id="PS51192"/>
    </source>
</evidence>